<gene>
    <name evidence="11" type="ORF">JYU06_01730</name>
</gene>
<feature type="transmembrane region" description="Helical" evidence="8">
    <location>
        <begin position="333"/>
        <end position="354"/>
    </location>
</feature>
<dbReference type="PANTHER" id="PTHR23502:SF132">
    <property type="entry name" value="POLYAMINE TRANSPORTER 2-RELATED"/>
    <property type="match status" value="1"/>
</dbReference>
<evidence type="ECO:0000256" key="4">
    <source>
        <dbReference type="ARBA" id="ARBA00022475"/>
    </source>
</evidence>
<feature type="signal peptide" evidence="9">
    <location>
        <begin position="1"/>
        <end position="18"/>
    </location>
</feature>
<comment type="subcellular location">
    <subcellularLocation>
        <location evidence="1">Cell membrane</location>
        <topology evidence="1">Multi-pass membrane protein</topology>
    </subcellularLocation>
</comment>
<feature type="transmembrane region" description="Helical" evidence="8">
    <location>
        <begin position="240"/>
        <end position="260"/>
    </location>
</feature>
<dbReference type="Pfam" id="PF07690">
    <property type="entry name" value="MFS_1"/>
    <property type="match status" value="1"/>
</dbReference>
<reference evidence="11 12" key="1">
    <citation type="submission" date="2021-02" db="EMBL/GenBank/DDBJ databases">
        <title>Activity-based single-cell genomes from oceanic crustal fluid captures similar information to metagenomic and metatranscriptomic surveys with orders of magnitude less sampling.</title>
        <authorList>
            <person name="D'Angelo T.S."/>
            <person name="Orcutt B.N."/>
        </authorList>
    </citation>
    <scope>NUCLEOTIDE SEQUENCE [LARGE SCALE GENOMIC DNA]</scope>
    <source>
        <strain evidence="11">AH-315-G02</strain>
    </source>
</reference>
<feature type="transmembrane region" description="Helical" evidence="8">
    <location>
        <begin position="71"/>
        <end position="92"/>
    </location>
</feature>
<keyword evidence="5 8" id="KW-0812">Transmembrane</keyword>
<evidence type="ECO:0000259" key="10">
    <source>
        <dbReference type="PROSITE" id="PS50850"/>
    </source>
</evidence>
<sequence length="388" mass="42501">MKRFILLLALLTAFPPLATDMYLAATPHLQKIWQQPLSIINLTLSLFFLTYCISLLFYGPLSDRYGRKPPLIIGILLFILASILCALSQNIWMLIGARILQAMGAGAASAISLAMARDRLESGQREKVLSQISVIMALAPMIAPLIGSMIMEYLSWPWVFICQGIMGLVALWGVVMTPESHAGHDNAASVASLFRSYVRVLSNYRIVGLVFCNAVTSLPIFAFIAASSSIYIDRFQMSETLFGIFFGVNAFCFMLGSMICMRFGKRLGTSRMITLGYGGIGSGGILMLSVNFSNYWQLALPMGIVTLSLGLSRPPSNNLVLEQATCDAGTVSSTLVFSYFICGAMSMAVVSLDWPDKIQFIGWMACVSGAISLSLWLFLKKYLRGLKD</sequence>
<accession>A0ABS3ASY9</accession>
<feature type="transmembrane region" description="Helical" evidence="8">
    <location>
        <begin position="156"/>
        <end position="175"/>
    </location>
</feature>
<dbReference type="PANTHER" id="PTHR23502">
    <property type="entry name" value="MAJOR FACILITATOR SUPERFAMILY"/>
    <property type="match status" value="1"/>
</dbReference>
<feature type="transmembrane region" description="Helical" evidence="8">
    <location>
        <begin position="295"/>
        <end position="312"/>
    </location>
</feature>
<dbReference type="NCBIfam" id="TIGR00710">
    <property type="entry name" value="efflux_Bcr_CflA"/>
    <property type="match status" value="1"/>
</dbReference>
<dbReference type="InterPro" id="IPR036259">
    <property type="entry name" value="MFS_trans_sf"/>
</dbReference>
<evidence type="ECO:0000256" key="2">
    <source>
        <dbReference type="ARBA" id="ARBA00006236"/>
    </source>
</evidence>
<evidence type="ECO:0000256" key="7">
    <source>
        <dbReference type="ARBA" id="ARBA00023136"/>
    </source>
</evidence>
<dbReference type="Proteomes" id="UP000717534">
    <property type="component" value="Unassembled WGS sequence"/>
</dbReference>
<keyword evidence="12" id="KW-1185">Reference proteome</keyword>
<evidence type="ECO:0000256" key="1">
    <source>
        <dbReference type="ARBA" id="ARBA00004651"/>
    </source>
</evidence>
<dbReference type="SUPFAM" id="SSF103473">
    <property type="entry name" value="MFS general substrate transporter"/>
    <property type="match status" value="1"/>
</dbReference>
<feature type="transmembrane region" description="Helical" evidence="8">
    <location>
        <begin position="37"/>
        <end position="59"/>
    </location>
</feature>
<dbReference type="Gene3D" id="1.20.1720.10">
    <property type="entry name" value="Multidrug resistance protein D"/>
    <property type="match status" value="1"/>
</dbReference>
<evidence type="ECO:0000256" key="6">
    <source>
        <dbReference type="ARBA" id="ARBA00022989"/>
    </source>
</evidence>
<evidence type="ECO:0000313" key="12">
    <source>
        <dbReference type="Proteomes" id="UP000717534"/>
    </source>
</evidence>
<evidence type="ECO:0000256" key="3">
    <source>
        <dbReference type="ARBA" id="ARBA00022448"/>
    </source>
</evidence>
<evidence type="ECO:0000313" key="11">
    <source>
        <dbReference type="EMBL" id="MBN4068233.1"/>
    </source>
</evidence>
<dbReference type="InterPro" id="IPR020846">
    <property type="entry name" value="MFS_dom"/>
</dbReference>
<keyword evidence="4" id="KW-1003">Cell membrane</keyword>
<keyword evidence="7 8" id="KW-0472">Membrane</keyword>
<evidence type="ECO:0000256" key="8">
    <source>
        <dbReference type="SAM" id="Phobius"/>
    </source>
</evidence>
<feature type="transmembrane region" description="Helical" evidence="8">
    <location>
        <begin position="98"/>
        <end position="116"/>
    </location>
</feature>
<name>A0ABS3ASY9_9BACT</name>
<feature type="transmembrane region" description="Helical" evidence="8">
    <location>
        <begin position="206"/>
        <end position="228"/>
    </location>
</feature>
<dbReference type="CDD" id="cd17320">
    <property type="entry name" value="MFS_MdfA_MDR_like"/>
    <property type="match status" value="1"/>
</dbReference>
<keyword evidence="3" id="KW-0813">Transport</keyword>
<comment type="similarity">
    <text evidence="2">Belongs to the major facilitator superfamily. Bcr/CmlA family.</text>
</comment>
<dbReference type="PROSITE" id="PS50850">
    <property type="entry name" value="MFS"/>
    <property type="match status" value="1"/>
</dbReference>
<feature type="transmembrane region" description="Helical" evidence="8">
    <location>
        <begin position="128"/>
        <end position="150"/>
    </location>
</feature>
<organism evidence="11 12">
    <name type="scientific">Desulfotalea psychrophila</name>
    <dbReference type="NCBI Taxonomy" id="84980"/>
    <lineage>
        <taxon>Bacteria</taxon>
        <taxon>Pseudomonadati</taxon>
        <taxon>Thermodesulfobacteriota</taxon>
        <taxon>Desulfobulbia</taxon>
        <taxon>Desulfobulbales</taxon>
        <taxon>Desulfocapsaceae</taxon>
        <taxon>Desulfotalea</taxon>
    </lineage>
</organism>
<proteinExistence type="inferred from homology"/>
<dbReference type="EMBL" id="JAFITO010000007">
    <property type="protein sequence ID" value="MBN4068233.1"/>
    <property type="molecule type" value="Genomic_DNA"/>
</dbReference>
<evidence type="ECO:0000256" key="5">
    <source>
        <dbReference type="ARBA" id="ARBA00022692"/>
    </source>
</evidence>
<protein>
    <submittedName>
        <fullName evidence="11">Multidrug effflux MFS transporter</fullName>
    </submittedName>
</protein>
<keyword evidence="6 8" id="KW-1133">Transmembrane helix</keyword>
<feature type="domain" description="Major facilitator superfamily (MFS) profile" evidence="10">
    <location>
        <begin position="1"/>
        <end position="388"/>
    </location>
</feature>
<dbReference type="InterPro" id="IPR011701">
    <property type="entry name" value="MFS"/>
</dbReference>
<dbReference type="InterPro" id="IPR004812">
    <property type="entry name" value="Efflux_drug-R_Bcr/CmlA"/>
</dbReference>
<feature type="transmembrane region" description="Helical" evidence="8">
    <location>
        <begin position="272"/>
        <end position="289"/>
    </location>
</feature>
<evidence type="ECO:0000256" key="9">
    <source>
        <dbReference type="SAM" id="SignalP"/>
    </source>
</evidence>
<feature type="transmembrane region" description="Helical" evidence="8">
    <location>
        <begin position="360"/>
        <end position="379"/>
    </location>
</feature>
<comment type="caution">
    <text evidence="11">The sequence shown here is derived from an EMBL/GenBank/DDBJ whole genome shotgun (WGS) entry which is preliminary data.</text>
</comment>
<feature type="chain" id="PRO_5046699349" evidence="9">
    <location>
        <begin position="19"/>
        <end position="388"/>
    </location>
</feature>
<keyword evidence="9" id="KW-0732">Signal</keyword>